<dbReference type="SUPFAM" id="SSF53756">
    <property type="entry name" value="UDP-Glycosyltransferase/glycogen phosphorylase"/>
    <property type="match status" value="1"/>
</dbReference>
<dbReference type="Pfam" id="PF00534">
    <property type="entry name" value="Glycos_transf_1"/>
    <property type="match status" value="1"/>
</dbReference>
<dbReference type="InterPro" id="IPR001296">
    <property type="entry name" value="Glyco_trans_1"/>
</dbReference>
<gene>
    <name evidence="3" type="ORF">SAMN06295984_3381</name>
</gene>
<feature type="domain" description="Glycosyltransferase subfamily 4-like N-terminal" evidence="2">
    <location>
        <begin position="13"/>
        <end position="160"/>
    </location>
</feature>
<evidence type="ECO:0000313" key="4">
    <source>
        <dbReference type="Proteomes" id="UP000194469"/>
    </source>
</evidence>
<accession>A0A1Y6FW27</accession>
<evidence type="ECO:0000259" key="1">
    <source>
        <dbReference type="Pfam" id="PF00534"/>
    </source>
</evidence>
<dbReference type="RefSeq" id="WP_021319135.1">
    <property type="nucleotide sequence ID" value="NZ_FXWL01000005.1"/>
</dbReference>
<keyword evidence="4" id="KW-1185">Reference proteome</keyword>
<dbReference type="Pfam" id="PF13579">
    <property type="entry name" value="Glyco_trans_4_4"/>
    <property type="match status" value="1"/>
</dbReference>
<evidence type="ECO:0000259" key="2">
    <source>
        <dbReference type="Pfam" id="PF13579"/>
    </source>
</evidence>
<proteinExistence type="predicted"/>
<dbReference type="PANTHER" id="PTHR12526:SF638">
    <property type="entry name" value="SPORE COAT PROTEIN SA"/>
    <property type="match status" value="1"/>
</dbReference>
<dbReference type="GeneID" id="303003339"/>
<protein>
    <submittedName>
        <fullName evidence="3">Glycosyltransferase involved in cell wall bisynthesis</fullName>
    </submittedName>
</protein>
<dbReference type="Proteomes" id="UP000194469">
    <property type="component" value="Unassembled WGS sequence"/>
</dbReference>
<dbReference type="InterPro" id="IPR028098">
    <property type="entry name" value="Glyco_trans_4-like_N"/>
</dbReference>
<reference evidence="4" key="1">
    <citation type="submission" date="2017-04" db="EMBL/GenBank/DDBJ databases">
        <authorList>
            <person name="Varghese N."/>
            <person name="Submissions S."/>
        </authorList>
    </citation>
    <scope>NUCLEOTIDE SEQUENCE [LARGE SCALE GENOMIC DNA]</scope>
    <source>
        <strain evidence="4">UI2</strain>
    </source>
</reference>
<feature type="domain" description="Glycosyl transferase family 1" evidence="1">
    <location>
        <begin position="186"/>
        <end position="348"/>
    </location>
</feature>
<dbReference type="CDD" id="cd03820">
    <property type="entry name" value="GT4_AmsD-like"/>
    <property type="match status" value="1"/>
</dbReference>
<dbReference type="EMBL" id="FXWL01000005">
    <property type="protein sequence ID" value="SMQ79482.1"/>
    <property type="molecule type" value="Genomic_DNA"/>
</dbReference>
<evidence type="ECO:0000313" key="3">
    <source>
        <dbReference type="EMBL" id="SMQ79482.1"/>
    </source>
</evidence>
<dbReference type="PANTHER" id="PTHR12526">
    <property type="entry name" value="GLYCOSYLTRANSFERASE"/>
    <property type="match status" value="1"/>
</dbReference>
<keyword evidence="3" id="KW-0808">Transferase</keyword>
<name>A0A1Y6FW27_9SPHN</name>
<dbReference type="GO" id="GO:0016757">
    <property type="term" value="F:glycosyltransferase activity"/>
    <property type="evidence" value="ECO:0007669"/>
    <property type="project" value="InterPro"/>
</dbReference>
<dbReference type="AlphaFoldDB" id="A0A1Y6FW27"/>
<sequence length="377" mass="41146">MRLVFAISSLDMGGAQRVAVNLIREWQARGWTITLVVTYSGGGSASYYNIPAGVEVVYLADLVKFRWGGRIARQICRVFALRRLIKARQADRVVAFVTDANLFAIAASLGLGIKVIVSERNYPPAEGGSRFFGKARQLLYPYAERVVIQTRRGLEWVTRAIPTARGMAIANPVVLPLPTNRPALDPAVLLDAETRLILAAGRLVPEKGFDVLIDAFASACDRQSNWQLAIVGEGPERPALEQRIAAVDMIGRVHLLGAAGNIADWYQRAQIFTLTSYYEGFPNTLLEAMAHGCAVVSFDCDTGPADMIVTGENGLLLGRSPDPDKLAQALIMLMTDDRQRQALADAARGVSRRFSMDAILAQWDIALEIAPVQGEHV</sequence>
<dbReference type="Gene3D" id="3.40.50.2000">
    <property type="entry name" value="Glycogen Phosphorylase B"/>
    <property type="match status" value="2"/>
</dbReference>
<organism evidence="3 4">
    <name type="scientific">Sphingopyxis terrae subsp. ummariensis</name>
    <dbReference type="NCBI Taxonomy" id="429001"/>
    <lineage>
        <taxon>Bacteria</taxon>
        <taxon>Pseudomonadati</taxon>
        <taxon>Pseudomonadota</taxon>
        <taxon>Alphaproteobacteria</taxon>
        <taxon>Sphingomonadales</taxon>
        <taxon>Sphingomonadaceae</taxon>
        <taxon>Sphingopyxis</taxon>
    </lineage>
</organism>